<accession>A0A0C3CLR2</accession>
<reference evidence="2" key="2">
    <citation type="submission" date="2015-01" db="EMBL/GenBank/DDBJ databases">
        <title>Evolutionary Origins and Diversification of the Mycorrhizal Mutualists.</title>
        <authorList>
            <consortium name="DOE Joint Genome Institute"/>
            <consortium name="Mycorrhizal Genomics Consortium"/>
            <person name="Kohler A."/>
            <person name="Kuo A."/>
            <person name="Nagy L.G."/>
            <person name="Floudas D."/>
            <person name="Copeland A."/>
            <person name="Barry K.W."/>
            <person name="Cichocki N."/>
            <person name="Veneault-Fourrey C."/>
            <person name="LaButti K."/>
            <person name="Lindquist E.A."/>
            <person name="Lipzen A."/>
            <person name="Lundell T."/>
            <person name="Morin E."/>
            <person name="Murat C."/>
            <person name="Riley R."/>
            <person name="Ohm R."/>
            <person name="Sun H."/>
            <person name="Tunlid A."/>
            <person name="Henrissat B."/>
            <person name="Grigoriev I.V."/>
            <person name="Hibbett D.S."/>
            <person name="Martin F."/>
        </authorList>
    </citation>
    <scope>NUCLEOTIDE SEQUENCE [LARGE SCALE GENOMIC DNA]</scope>
    <source>
        <strain evidence="2">Zn</strain>
    </source>
</reference>
<keyword evidence="2" id="KW-1185">Reference proteome</keyword>
<dbReference type="EMBL" id="KN832878">
    <property type="protein sequence ID" value="KIM99963.1"/>
    <property type="molecule type" value="Genomic_DNA"/>
</dbReference>
<sequence length="177" mass="20242">MVPLKDVQGRVYKFKSRSECLGLGLGIPTLDVPDVVRSHMVLVLDIVPGKLDYVKVMTITSTPKDNRDYVPISPTPKKGFAIQLRLRNRPGWYHGDAVLFFTILPKNSYLKIDSYYEVPIQVLVEAKDKLGNPLMVWPKHQGGLGELRDHVRRCDLIRGRDKLYHMTEKPSEEEDDV</sequence>
<gene>
    <name evidence="1" type="ORF">OIDMADRAFT_30332</name>
</gene>
<dbReference type="Proteomes" id="UP000054321">
    <property type="component" value="Unassembled WGS sequence"/>
</dbReference>
<dbReference type="InParanoid" id="A0A0C3CLR2"/>
<dbReference type="HOGENOM" id="CLU_093571_0_0_1"/>
<dbReference type="OrthoDB" id="3552581at2759"/>
<name>A0A0C3CLR2_OIDMZ</name>
<dbReference type="AlphaFoldDB" id="A0A0C3CLR2"/>
<evidence type="ECO:0000313" key="2">
    <source>
        <dbReference type="Proteomes" id="UP000054321"/>
    </source>
</evidence>
<protein>
    <submittedName>
        <fullName evidence="1">Uncharacterized protein</fullName>
    </submittedName>
</protein>
<reference evidence="1 2" key="1">
    <citation type="submission" date="2014-04" db="EMBL/GenBank/DDBJ databases">
        <authorList>
            <consortium name="DOE Joint Genome Institute"/>
            <person name="Kuo A."/>
            <person name="Martino E."/>
            <person name="Perotto S."/>
            <person name="Kohler A."/>
            <person name="Nagy L.G."/>
            <person name="Floudas D."/>
            <person name="Copeland A."/>
            <person name="Barry K.W."/>
            <person name="Cichocki N."/>
            <person name="Veneault-Fourrey C."/>
            <person name="LaButti K."/>
            <person name="Lindquist E.A."/>
            <person name="Lipzen A."/>
            <person name="Lundell T."/>
            <person name="Morin E."/>
            <person name="Murat C."/>
            <person name="Sun H."/>
            <person name="Tunlid A."/>
            <person name="Henrissat B."/>
            <person name="Grigoriev I.V."/>
            <person name="Hibbett D.S."/>
            <person name="Martin F."/>
            <person name="Nordberg H.P."/>
            <person name="Cantor M.N."/>
            <person name="Hua S.X."/>
        </authorList>
    </citation>
    <scope>NUCLEOTIDE SEQUENCE [LARGE SCALE GENOMIC DNA]</scope>
    <source>
        <strain evidence="1 2">Zn</strain>
    </source>
</reference>
<organism evidence="1 2">
    <name type="scientific">Oidiodendron maius (strain Zn)</name>
    <dbReference type="NCBI Taxonomy" id="913774"/>
    <lineage>
        <taxon>Eukaryota</taxon>
        <taxon>Fungi</taxon>
        <taxon>Dikarya</taxon>
        <taxon>Ascomycota</taxon>
        <taxon>Pezizomycotina</taxon>
        <taxon>Leotiomycetes</taxon>
        <taxon>Leotiomycetes incertae sedis</taxon>
        <taxon>Myxotrichaceae</taxon>
        <taxon>Oidiodendron</taxon>
    </lineage>
</organism>
<proteinExistence type="predicted"/>
<evidence type="ECO:0000313" key="1">
    <source>
        <dbReference type="EMBL" id="KIM99963.1"/>
    </source>
</evidence>